<dbReference type="FunFam" id="1.20.5.260:FF:000001">
    <property type="entry name" value="Cytochrome b-c1 complex subunit 9"/>
    <property type="match status" value="1"/>
</dbReference>
<keyword evidence="10" id="KW-0472">Membrane</keyword>
<keyword evidence="9" id="KW-0496">Mitochondrion</keyword>
<evidence type="ECO:0000256" key="4">
    <source>
        <dbReference type="ARBA" id="ARBA00022660"/>
    </source>
</evidence>
<gene>
    <name evidence="12" type="ORF">TCE0_017r04555</name>
</gene>
<evidence type="ECO:0000256" key="2">
    <source>
        <dbReference type="ARBA" id="ARBA00007856"/>
    </source>
</evidence>
<organism evidence="12 13">
    <name type="scientific">Talaromyces pinophilus</name>
    <name type="common">Penicillium pinophilum</name>
    <dbReference type="NCBI Taxonomy" id="128442"/>
    <lineage>
        <taxon>Eukaryota</taxon>
        <taxon>Fungi</taxon>
        <taxon>Dikarya</taxon>
        <taxon>Ascomycota</taxon>
        <taxon>Pezizomycotina</taxon>
        <taxon>Eurotiomycetes</taxon>
        <taxon>Eurotiomycetidae</taxon>
        <taxon>Eurotiales</taxon>
        <taxon>Trichocomaceae</taxon>
        <taxon>Talaromyces</taxon>
        <taxon>Talaromyces sect. Talaromyces</taxon>
    </lineage>
</organism>
<evidence type="ECO:0000313" key="13">
    <source>
        <dbReference type="Proteomes" id="UP000053095"/>
    </source>
</evidence>
<evidence type="ECO:0000256" key="5">
    <source>
        <dbReference type="ARBA" id="ARBA00022692"/>
    </source>
</evidence>
<sequence length="103" mass="11779">MANVSLNSSQIAQAIYQQVTLTNSPESIHTTFTTVLIRCLSLNRTLFQRNAVYLTSIFVGAFAFEVAFDTASNKIWDTMNRGRQWKDIRHQYIQTAGEDEDEE</sequence>
<evidence type="ECO:0000256" key="9">
    <source>
        <dbReference type="ARBA" id="ARBA00023128"/>
    </source>
</evidence>
<dbReference type="AlphaFoldDB" id="A0A6V8H3Z3"/>
<reference evidence="13" key="1">
    <citation type="journal article" date="2015" name="Genome Announc.">
        <title>Draft genome sequence of Talaromyces cellulolyticus strain Y-94, a source of lignocellulosic biomass-degrading enzymes.</title>
        <authorList>
            <person name="Fujii T."/>
            <person name="Koike H."/>
            <person name="Sawayama S."/>
            <person name="Yano S."/>
            <person name="Inoue H."/>
        </authorList>
    </citation>
    <scope>NUCLEOTIDE SEQUENCE [LARGE SCALE GENOMIC DNA]</scope>
    <source>
        <strain evidence="13">Y-94</strain>
    </source>
</reference>
<keyword evidence="7" id="KW-0249">Electron transport</keyword>
<keyword evidence="8" id="KW-1133">Transmembrane helix</keyword>
<evidence type="ECO:0000256" key="8">
    <source>
        <dbReference type="ARBA" id="ARBA00022989"/>
    </source>
</evidence>
<dbReference type="GO" id="GO:0005743">
    <property type="term" value="C:mitochondrial inner membrane"/>
    <property type="evidence" value="ECO:0007669"/>
    <property type="project" value="UniProtKB-SubCell"/>
</dbReference>
<dbReference type="Proteomes" id="UP000053095">
    <property type="component" value="Unassembled WGS sequence"/>
</dbReference>
<evidence type="ECO:0000256" key="6">
    <source>
        <dbReference type="ARBA" id="ARBA00022792"/>
    </source>
</evidence>
<keyword evidence="13" id="KW-1185">Reference proteome</keyword>
<dbReference type="PANTHER" id="PTHR12980">
    <property type="entry name" value="UBIQUINOL-CYTOCHROME C REDUCTASE COMPLEX, SUBUNIT X"/>
    <property type="match status" value="1"/>
</dbReference>
<evidence type="ECO:0000256" key="11">
    <source>
        <dbReference type="ARBA" id="ARBA00044247"/>
    </source>
</evidence>
<keyword evidence="5" id="KW-0812">Transmembrane</keyword>
<dbReference type="EMBL" id="DF933813">
    <property type="protein sequence ID" value="GAM35884.1"/>
    <property type="molecule type" value="Genomic_DNA"/>
</dbReference>
<dbReference type="InterPro" id="IPR036656">
    <property type="entry name" value="QCR9_sf"/>
</dbReference>
<evidence type="ECO:0000256" key="10">
    <source>
        <dbReference type="ARBA" id="ARBA00023136"/>
    </source>
</evidence>
<dbReference type="PANTHER" id="PTHR12980:SF0">
    <property type="entry name" value="CYTOCHROME B-C1 COMPLEX SUBUNIT 9"/>
    <property type="match status" value="1"/>
</dbReference>
<dbReference type="Pfam" id="PF05365">
    <property type="entry name" value="UCR_UQCRX_QCR9"/>
    <property type="match status" value="1"/>
</dbReference>
<keyword evidence="4" id="KW-0679">Respiratory chain</keyword>
<comment type="similarity">
    <text evidence="2">Belongs to the UQCR10/QCR9 family.</text>
</comment>
<name>A0A6V8H3Z3_TALPI</name>
<comment type="subcellular location">
    <subcellularLocation>
        <location evidence="1">Mitochondrion inner membrane</location>
        <topology evidence="1">Single-pass membrane protein</topology>
    </subcellularLocation>
</comment>
<evidence type="ECO:0000256" key="3">
    <source>
        <dbReference type="ARBA" id="ARBA00022448"/>
    </source>
</evidence>
<proteinExistence type="inferred from homology"/>
<evidence type="ECO:0000256" key="1">
    <source>
        <dbReference type="ARBA" id="ARBA00004434"/>
    </source>
</evidence>
<keyword evidence="3" id="KW-0813">Transport</keyword>
<dbReference type="InterPro" id="IPR008027">
    <property type="entry name" value="QCR9"/>
</dbReference>
<protein>
    <recommendedName>
        <fullName evidence="11">Complex III subunit 9</fullName>
    </recommendedName>
</protein>
<keyword evidence="6" id="KW-0999">Mitochondrion inner membrane</keyword>
<comment type="caution">
    <text evidence="12">The sequence shown here is derived from an EMBL/GenBank/DDBJ whole genome shotgun (WGS) entry which is preliminary data.</text>
</comment>
<dbReference type="GO" id="GO:0006122">
    <property type="term" value="P:mitochondrial electron transport, ubiquinol to cytochrome c"/>
    <property type="evidence" value="ECO:0007669"/>
    <property type="project" value="InterPro"/>
</dbReference>
<dbReference type="SUPFAM" id="SSF81514">
    <property type="entry name" value="Subunit X (non-heme 7 kDa protein) of cytochrome bc1 complex (Ubiquinol-cytochrome c reductase)"/>
    <property type="match status" value="1"/>
</dbReference>
<dbReference type="GO" id="GO:0045275">
    <property type="term" value="C:respiratory chain complex III"/>
    <property type="evidence" value="ECO:0007669"/>
    <property type="project" value="InterPro"/>
</dbReference>
<evidence type="ECO:0000313" key="12">
    <source>
        <dbReference type="EMBL" id="GAM35884.1"/>
    </source>
</evidence>
<dbReference type="Gene3D" id="1.20.5.260">
    <property type="entry name" value="Cytochrome b-c1 complex subunit 9"/>
    <property type="match status" value="1"/>
</dbReference>
<evidence type="ECO:0000256" key="7">
    <source>
        <dbReference type="ARBA" id="ARBA00022982"/>
    </source>
</evidence>
<accession>A0A6V8H3Z3</accession>